<dbReference type="AlphaFoldDB" id="I4BNP0"/>
<dbReference type="Proteomes" id="UP000006057">
    <property type="component" value="Chromosome"/>
</dbReference>
<gene>
    <name evidence="2" type="ordered locus">Mycch_4179</name>
</gene>
<proteinExistence type="predicted"/>
<accession>I4BNP0</accession>
<dbReference type="SUPFAM" id="SSF54534">
    <property type="entry name" value="FKBP-like"/>
    <property type="match status" value="1"/>
</dbReference>
<dbReference type="GO" id="GO:0003746">
    <property type="term" value="F:translation elongation factor activity"/>
    <property type="evidence" value="ECO:0007669"/>
    <property type="project" value="UniProtKB-KW"/>
</dbReference>
<protein>
    <submittedName>
        <fullName evidence="2">Transcription elongation factor</fullName>
    </submittedName>
</protein>
<name>I4BNP0_MYCCN</name>
<reference evidence="2 3" key="1">
    <citation type="submission" date="2012-06" db="EMBL/GenBank/DDBJ databases">
        <title>Complete sequence of chromosome of Mycobacterium chubuense NBB4.</title>
        <authorList>
            <consortium name="US DOE Joint Genome Institute"/>
            <person name="Lucas S."/>
            <person name="Han J."/>
            <person name="Lapidus A."/>
            <person name="Cheng J.-F."/>
            <person name="Goodwin L."/>
            <person name="Pitluck S."/>
            <person name="Peters L."/>
            <person name="Mikhailova N."/>
            <person name="Teshima H."/>
            <person name="Detter J.C."/>
            <person name="Han C."/>
            <person name="Tapia R."/>
            <person name="Land M."/>
            <person name="Hauser L."/>
            <person name="Kyrpides N."/>
            <person name="Ivanova N."/>
            <person name="Pagani I."/>
            <person name="Mattes T."/>
            <person name="Holmes A."/>
            <person name="Rutledge P."/>
            <person name="Paulsen I."/>
            <person name="Coleman N."/>
            <person name="Woyke T."/>
        </authorList>
    </citation>
    <scope>NUCLEOTIDE SEQUENCE [LARGE SCALE GENOMIC DNA]</scope>
    <source>
        <strain evidence="2 3">NBB4</strain>
    </source>
</reference>
<organism evidence="2 3">
    <name type="scientific">Mycolicibacterium chubuense (strain NBB4)</name>
    <name type="common">Mycobacterium chubuense</name>
    <dbReference type="NCBI Taxonomy" id="710421"/>
    <lineage>
        <taxon>Bacteria</taxon>
        <taxon>Bacillati</taxon>
        <taxon>Actinomycetota</taxon>
        <taxon>Actinomycetes</taxon>
        <taxon>Mycobacteriales</taxon>
        <taxon>Mycobacteriaceae</taxon>
        <taxon>Mycolicibacterium</taxon>
    </lineage>
</organism>
<keyword evidence="2" id="KW-0251">Elongation factor</keyword>
<evidence type="ECO:0000313" key="3">
    <source>
        <dbReference type="Proteomes" id="UP000006057"/>
    </source>
</evidence>
<dbReference type="PATRIC" id="fig|710421.3.peg.4174"/>
<dbReference type="GO" id="GO:0032784">
    <property type="term" value="P:regulation of DNA-templated transcription elongation"/>
    <property type="evidence" value="ECO:0007669"/>
    <property type="project" value="InterPro"/>
</dbReference>
<dbReference type="EMBL" id="CP003053">
    <property type="protein sequence ID" value="AFM18897.1"/>
    <property type="molecule type" value="Genomic_DNA"/>
</dbReference>
<dbReference type="RefSeq" id="WP_014817368.1">
    <property type="nucleotide sequence ID" value="NC_018027.1"/>
</dbReference>
<feature type="domain" description="Transcription elongation factor GreA/GreB C-terminal" evidence="1">
    <location>
        <begin position="71"/>
        <end position="143"/>
    </location>
</feature>
<dbReference type="HOGENOM" id="CLU_101379_0_1_11"/>
<keyword evidence="2" id="KW-0648">Protein biosynthesis</keyword>
<dbReference type="OrthoDB" id="5118809at2"/>
<evidence type="ECO:0000259" key="1">
    <source>
        <dbReference type="Pfam" id="PF01272"/>
    </source>
</evidence>
<keyword evidence="3" id="KW-1185">Reference proteome</keyword>
<dbReference type="GO" id="GO:0003677">
    <property type="term" value="F:DNA binding"/>
    <property type="evidence" value="ECO:0007669"/>
    <property type="project" value="InterPro"/>
</dbReference>
<dbReference type="STRING" id="710421.Mycch_4179"/>
<dbReference type="InterPro" id="IPR036953">
    <property type="entry name" value="GreA/GreB_C_sf"/>
</dbReference>
<dbReference type="KEGG" id="mcb:Mycch_4179"/>
<sequence precursor="true">MHTDDRIWMTPRARENLEAELACLLAVPTRAEADRSDQIVDAWLARKERIRQIHELLSKADTAVSPPDDGIAEPGMVLTVRYEDSGDAETFLLGTRGISDTELEVYTVNSPLGSALLGAKAGERRSYALPNGGIQHVTVLSAKPFGAHLLADAESRELAKR</sequence>
<dbReference type="Pfam" id="PF01272">
    <property type="entry name" value="GreA_GreB"/>
    <property type="match status" value="1"/>
</dbReference>
<dbReference type="InterPro" id="IPR001437">
    <property type="entry name" value="Tscrpt_elong_fac_GreA/B_C"/>
</dbReference>
<dbReference type="Gene3D" id="3.10.50.30">
    <property type="entry name" value="Transcription elongation factor, GreA/GreB, C-terminal domain"/>
    <property type="match status" value="1"/>
</dbReference>
<evidence type="ECO:0000313" key="2">
    <source>
        <dbReference type="EMBL" id="AFM18897.1"/>
    </source>
</evidence>
<dbReference type="eggNOG" id="COG0782">
    <property type="taxonomic scope" value="Bacteria"/>
</dbReference>